<feature type="transmembrane region" description="Helical" evidence="2">
    <location>
        <begin position="46"/>
        <end position="65"/>
    </location>
</feature>
<accession>A0ABX1PYS1</accession>
<gene>
    <name evidence="3" type="ORF">GPA22_12770</name>
</gene>
<keyword evidence="2" id="KW-0812">Transmembrane</keyword>
<evidence type="ECO:0000256" key="2">
    <source>
        <dbReference type="SAM" id="Phobius"/>
    </source>
</evidence>
<dbReference type="Proteomes" id="UP000623795">
    <property type="component" value="Unassembled WGS sequence"/>
</dbReference>
<sequence length="68" mass="7844">MSTANYYSGRGTPPELSTEDRRTHAAATPGSPHRRIDDSWFNRVRWPAFLAFWIVMGFVAFAYLFSKM</sequence>
<evidence type="ECO:0000313" key="4">
    <source>
        <dbReference type="Proteomes" id="UP000623795"/>
    </source>
</evidence>
<feature type="region of interest" description="Disordered" evidence="1">
    <location>
        <begin position="1"/>
        <end position="33"/>
    </location>
</feature>
<protein>
    <submittedName>
        <fullName evidence="3">Uncharacterized protein</fullName>
    </submittedName>
</protein>
<keyword evidence="2" id="KW-0472">Membrane</keyword>
<keyword evidence="4" id="KW-1185">Reference proteome</keyword>
<dbReference type="RefSeq" id="WP_169256455.1">
    <property type="nucleotide sequence ID" value="NZ_WTVN01000018.1"/>
</dbReference>
<proteinExistence type="predicted"/>
<evidence type="ECO:0000256" key="1">
    <source>
        <dbReference type="SAM" id="MobiDB-lite"/>
    </source>
</evidence>
<dbReference type="EMBL" id="WTVN01000018">
    <property type="protein sequence ID" value="NMG44599.1"/>
    <property type="molecule type" value="Genomic_DNA"/>
</dbReference>
<keyword evidence="2" id="KW-1133">Transmembrane helix</keyword>
<name>A0ABX1PYS1_9RHOO</name>
<organism evidence="3 4">
    <name type="scientific">Aromatoleum toluvorans</name>
    <dbReference type="NCBI Taxonomy" id="92002"/>
    <lineage>
        <taxon>Bacteria</taxon>
        <taxon>Pseudomonadati</taxon>
        <taxon>Pseudomonadota</taxon>
        <taxon>Betaproteobacteria</taxon>
        <taxon>Rhodocyclales</taxon>
        <taxon>Rhodocyclaceae</taxon>
        <taxon>Aromatoleum</taxon>
    </lineage>
</organism>
<evidence type="ECO:0000313" key="3">
    <source>
        <dbReference type="EMBL" id="NMG44599.1"/>
    </source>
</evidence>
<reference evidence="3 4" key="1">
    <citation type="submission" date="2019-12" db="EMBL/GenBank/DDBJ databases">
        <title>Comparative genomics gives insights into the taxonomy of the Azoarcus-Aromatoleum group and reveals separate origins of nif in the plant-associated Azoarcus and non-plant-associated Aromatoleum sub-groups.</title>
        <authorList>
            <person name="Lafos M."/>
            <person name="Maluk M."/>
            <person name="Batista M."/>
            <person name="Junghare M."/>
            <person name="Carmona M."/>
            <person name="Faoro H."/>
            <person name="Cruz L.M."/>
            <person name="Battistoni F."/>
            <person name="De Souza E."/>
            <person name="Pedrosa F."/>
            <person name="Chen W.-M."/>
            <person name="Poole P.S."/>
            <person name="Dixon R.A."/>
            <person name="James E.K."/>
        </authorList>
    </citation>
    <scope>NUCLEOTIDE SEQUENCE [LARGE SCALE GENOMIC DNA]</scope>
    <source>
        <strain evidence="3 4">Td21</strain>
    </source>
</reference>
<comment type="caution">
    <text evidence="3">The sequence shown here is derived from an EMBL/GenBank/DDBJ whole genome shotgun (WGS) entry which is preliminary data.</text>
</comment>